<keyword evidence="9" id="KW-1185">Reference proteome</keyword>
<dbReference type="AlphaFoldDB" id="A0A8S1HDB4"/>
<feature type="compositionally biased region" description="Low complexity" evidence="5">
    <location>
        <begin position="1"/>
        <end position="17"/>
    </location>
</feature>
<feature type="transmembrane region" description="Helical" evidence="6">
    <location>
        <begin position="299"/>
        <end position="320"/>
    </location>
</feature>
<sequence>MSRSGSSSRLPTSSQRSAAEVPGSSWPNPTLSLVALVVSLGGGFNFCYQLLITNSSEEAFLRFTAASHRRLHGSSVVFSDEEIHNLWGIILAILFWGSTVGAFFIQVIGEKLGRKNGIIFSFLLEIAAIVATLISWWIENYILYAAARFVLGGAISISVGIAPMFITECSPASCRGIISLATAIMMQIALVVGAVVAMPEVWGLEKDWWRMYALELLILIPVTIATCFFRESPSFLTSRGKNEEAMKSIEFYHGVQREEASKLLEENHEATKDETKEPLGLFGIFGDAPARRGMLLGNVIMFGMCMCGIIAINAFAYKLLLRVGFAPLEASIGNAVICAMTVLGVLLSSLFIERYGRRSLLLVTFTSLAVINVIIYACMLIFEHNQSKALGWAVVISICIFNVIFSTGPAPISFFITGELVSQPGRAAACTWVIVMLNASRSIVLAIYNPLEKLVGGPSSYFLLFFPPCVLVVVILYYYLPETRGKSPEEAAEDTAYLPKLCGQRETSEEDSA</sequence>
<dbReference type="PROSITE" id="PS00216">
    <property type="entry name" value="SUGAR_TRANSPORT_1"/>
    <property type="match status" value="1"/>
</dbReference>
<feature type="transmembrane region" description="Helical" evidence="6">
    <location>
        <begin position="394"/>
        <end position="416"/>
    </location>
</feature>
<feature type="transmembrane region" description="Helical" evidence="6">
    <location>
        <begin position="86"/>
        <end position="105"/>
    </location>
</feature>
<dbReference type="PANTHER" id="PTHR23503">
    <property type="entry name" value="SOLUTE CARRIER FAMILY 2"/>
    <property type="match status" value="1"/>
</dbReference>
<evidence type="ECO:0000256" key="1">
    <source>
        <dbReference type="ARBA" id="ARBA00004141"/>
    </source>
</evidence>
<comment type="subcellular location">
    <subcellularLocation>
        <location evidence="1">Membrane</location>
        <topology evidence="1">Multi-pass membrane protein</topology>
    </subcellularLocation>
</comment>
<dbReference type="PANTHER" id="PTHR23503:SF96">
    <property type="entry name" value="MAJOR FACILITATOR SUPERFAMILY (MFS) PROFILE DOMAIN-CONTAINING PROTEIN"/>
    <property type="match status" value="1"/>
</dbReference>
<dbReference type="OrthoDB" id="8120565at2759"/>
<dbReference type="Gene3D" id="1.20.1250.20">
    <property type="entry name" value="MFS general substrate transporter like domains"/>
    <property type="match status" value="1"/>
</dbReference>
<feature type="transmembrane region" description="Helical" evidence="6">
    <location>
        <begin position="460"/>
        <end position="480"/>
    </location>
</feature>
<dbReference type="InterPro" id="IPR036259">
    <property type="entry name" value="MFS_trans_sf"/>
</dbReference>
<evidence type="ECO:0000256" key="5">
    <source>
        <dbReference type="SAM" id="MobiDB-lite"/>
    </source>
</evidence>
<evidence type="ECO:0000256" key="2">
    <source>
        <dbReference type="ARBA" id="ARBA00022692"/>
    </source>
</evidence>
<feature type="transmembrane region" description="Helical" evidence="6">
    <location>
        <begin position="117"/>
        <end position="138"/>
    </location>
</feature>
<feature type="transmembrane region" description="Helical" evidence="6">
    <location>
        <begin position="177"/>
        <end position="197"/>
    </location>
</feature>
<keyword evidence="2 6" id="KW-0812">Transmembrane</keyword>
<protein>
    <recommendedName>
        <fullName evidence="7">Major facilitator superfamily (MFS) profile domain-containing protein</fullName>
    </recommendedName>
</protein>
<evidence type="ECO:0000313" key="8">
    <source>
        <dbReference type="EMBL" id="CAD6191310.1"/>
    </source>
</evidence>
<feature type="transmembrane region" description="Helical" evidence="6">
    <location>
        <begin position="428"/>
        <end position="448"/>
    </location>
</feature>
<evidence type="ECO:0000256" key="4">
    <source>
        <dbReference type="ARBA" id="ARBA00023136"/>
    </source>
</evidence>
<reference evidence="8" key="1">
    <citation type="submission" date="2020-10" db="EMBL/GenBank/DDBJ databases">
        <authorList>
            <person name="Kikuchi T."/>
        </authorList>
    </citation>
    <scope>NUCLEOTIDE SEQUENCE</scope>
    <source>
        <strain evidence="8">NKZ352</strain>
    </source>
</reference>
<gene>
    <name evidence="8" type="ORF">CAUJ_LOCUS7229</name>
</gene>
<dbReference type="PROSITE" id="PS50850">
    <property type="entry name" value="MFS"/>
    <property type="match status" value="1"/>
</dbReference>
<feature type="transmembrane region" description="Helical" evidence="6">
    <location>
        <begin position="144"/>
        <end position="165"/>
    </location>
</feature>
<dbReference type="InterPro" id="IPR045263">
    <property type="entry name" value="GLUT"/>
</dbReference>
<comment type="caution">
    <text evidence="8">The sequence shown here is derived from an EMBL/GenBank/DDBJ whole genome shotgun (WGS) entry which is preliminary data.</text>
</comment>
<dbReference type="GO" id="GO:0015149">
    <property type="term" value="F:hexose transmembrane transporter activity"/>
    <property type="evidence" value="ECO:0007669"/>
    <property type="project" value="TreeGrafter"/>
</dbReference>
<evidence type="ECO:0000259" key="7">
    <source>
        <dbReference type="PROSITE" id="PS50850"/>
    </source>
</evidence>
<feature type="domain" description="Major facilitator superfamily (MFS) profile" evidence="7">
    <location>
        <begin position="35"/>
        <end position="484"/>
    </location>
</feature>
<dbReference type="InterPro" id="IPR020846">
    <property type="entry name" value="MFS_dom"/>
</dbReference>
<feature type="transmembrane region" description="Helical" evidence="6">
    <location>
        <begin position="33"/>
        <end position="52"/>
    </location>
</feature>
<dbReference type="Proteomes" id="UP000835052">
    <property type="component" value="Unassembled WGS sequence"/>
</dbReference>
<feature type="region of interest" description="Disordered" evidence="5">
    <location>
        <begin position="1"/>
        <end position="24"/>
    </location>
</feature>
<evidence type="ECO:0000256" key="3">
    <source>
        <dbReference type="ARBA" id="ARBA00022989"/>
    </source>
</evidence>
<keyword evidence="4 6" id="KW-0472">Membrane</keyword>
<feature type="transmembrane region" description="Helical" evidence="6">
    <location>
        <begin position="359"/>
        <end position="382"/>
    </location>
</feature>
<keyword evidence="3 6" id="KW-1133">Transmembrane helix</keyword>
<accession>A0A8S1HDB4</accession>
<dbReference type="GO" id="GO:0016020">
    <property type="term" value="C:membrane"/>
    <property type="evidence" value="ECO:0007669"/>
    <property type="project" value="UniProtKB-SubCell"/>
</dbReference>
<dbReference type="InterPro" id="IPR005829">
    <property type="entry name" value="Sugar_transporter_CS"/>
</dbReference>
<evidence type="ECO:0000256" key="6">
    <source>
        <dbReference type="SAM" id="Phobius"/>
    </source>
</evidence>
<feature type="transmembrane region" description="Helical" evidence="6">
    <location>
        <begin position="332"/>
        <end position="352"/>
    </location>
</feature>
<feature type="transmembrane region" description="Helical" evidence="6">
    <location>
        <begin position="209"/>
        <end position="229"/>
    </location>
</feature>
<dbReference type="InterPro" id="IPR005828">
    <property type="entry name" value="MFS_sugar_transport-like"/>
</dbReference>
<name>A0A8S1HDB4_9PELO</name>
<dbReference type="EMBL" id="CAJGYM010000020">
    <property type="protein sequence ID" value="CAD6191310.1"/>
    <property type="molecule type" value="Genomic_DNA"/>
</dbReference>
<evidence type="ECO:0000313" key="9">
    <source>
        <dbReference type="Proteomes" id="UP000835052"/>
    </source>
</evidence>
<dbReference type="Pfam" id="PF00083">
    <property type="entry name" value="Sugar_tr"/>
    <property type="match status" value="1"/>
</dbReference>
<organism evidence="8 9">
    <name type="scientific">Caenorhabditis auriculariae</name>
    <dbReference type="NCBI Taxonomy" id="2777116"/>
    <lineage>
        <taxon>Eukaryota</taxon>
        <taxon>Metazoa</taxon>
        <taxon>Ecdysozoa</taxon>
        <taxon>Nematoda</taxon>
        <taxon>Chromadorea</taxon>
        <taxon>Rhabditida</taxon>
        <taxon>Rhabditina</taxon>
        <taxon>Rhabditomorpha</taxon>
        <taxon>Rhabditoidea</taxon>
        <taxon>Rhabditidae</taxon>
        <taxon>Peloderinae</taxon>
        <taxon>Caenorhabditis</taxon>
    </lineage>
</organism>
<proteinExistence type="predicted"/>
<dbReference type="SUPFAM" id="SSF103473">
    <property type="entry name" value="MFS general substrate transporter"/>
    <property type="match status" value="1"/>
</dbReference>